<accession>A0A542DPY1</accession>
<keyword evidence="4" id="KW-1185">Reference proteome</keyword>
<dbReference type="RefSeq" id="WP_142000611.1">
    <property type="nucleotide sequence ID" value="NZ_VFML01000001.1"/>
</dbReference>
<dbReference type="Proteomes" id="UP000320876">
    <property type="component" value="Unassembled WGS sequence"/>
</dbReference>
<evidence type="ECO:0000259" key="2">
    <source>
        <dbReference type="Pfam" id="PF13796"/>
    </source>
</evidence>
<name>A0A542DPY1_AMYCI</name>
<dbReference type="EMBL" id="VFML01000001">
    <property type="protein sequence ID" value="TQJ05015.1"/>
    <property type="molecule type" value="Genomic_DNA"/>
</dbReference>
<feature type="transmembrane region" description="Helical" evidence="1">
    <location>
        <begin position="46"/>
        <end position="65"/>
    </location>
</feature>
<sequence length="231" mass="25234">MTTANVAHGGTHQRPPFGGSLAYLLMNMPLGIGCFVTLVTLSSVGLGTAIIWVGIPVLALGVLLCRGGARVERARVYALLDTYIPIPYRPLPEGGQKLRWRARLRDEATWRDLGYLILLFPLGLIEFVLVVTIWSVSLGFAGLPIYYRFLPEGAYYFPSFDLRWITVDSTLSALPWAALGVLFIAMSITITRSVARTHASFANVLLGPSPRRAAELDSVFPQARPLSTMAG</sequence>
<dbReference type="InterPro" id="IPR025828">
    <property type="entry name" value="Put_sensor_dom"/>
</dbReference>
<keyword evidence="1" id="KW-1133">Transmembrane helix</keyword>
<evidence type="ECO:0000313" key="4">
    <source>
        <dbReference type="Proteomes" id="UP000320876"/>
    </source>
</evidence>
<feature type="transmembrane region" description="Helical" evidence="1">
    <location>
        <begin position="21"/>
        <end position="40"/>
    </location>
</feature>
<dbReference type="AlphaFoldDB" id="A0A542DPY1"/>
<comment type="caution">
    <text evidence="3">The sequence shown here is derived from an EMBL/GenBank/DDBJ whole genome shotgun (WGS) entry which is preliminary data.</text>
</comment>
<keyword evidence="1" id="KW-0472">Membrane</keyword>
<reference evidence="3 4" key="1">
    <citation type="submission" date="2019-06" db="EMBL/GenBank/DDBJ databases">
        <title>Sequencing the genomes of 1000 actinobacteria strains.</title>
        <authorList>
            <person name="Klenk H.-P."/>
        </authorList>
    </citation>
    <scope>NUCLEOTIDE SEQUENCE [LARGE SCALE GENOMIC DNA]</scope>
    <source>
        <strain evidence="3 4">DSM 45679</strain>
    </source>
</reference>
<feature type="transmembrane region" description="Helical" evidence="1">
    <location>
        <begin position="173"/>
        <end position="191"/>
    </location>
</feature>
<feature type="domain" description="Putative sensor" evidence="2">
    <location>
        <begin position="23"/>
        <end position="206"/>
    </location>
</feature>
<organism evidence="3 4">
    <name type="scientific">Amycolatopsis cihanbeyliensis</name>
    <dbReference type="NCBI Taxonomy" id="1128664"/>
    <lineage>
        <taxon>Bacteria</taxon>
        <taxon>Bacillati</taxon>
        <taxon>Actinomycetota</taxon>
        <taxon>Actinomycetes</taxon>
        <taxon>Pseudonocardiales</taxon>
        <taxon>Pseudonocardiaceae</taxon>
        <taxon>Amycolatopsis</taxon>
    </lineage>
</organism>
<feature type="transmembrane region" description="Helical" evidence="1">
    <location>
        <begin position="113"/>
        <end position="146"/>
    </location>
</feature>
<gene>
    <name evidence="3" type="ORF">FB471_4833</name>
</gene>
<evidence type="ECO:0000313" key="3">
    <source>
        <dbReference type="EMBL" id="TQJ05015.1"/>
    </source>
</evidence>
<protein>
    <submittedName>
        <fullName evidence="3">Putative sensor protein</fullName>
    </submittedName>
</protein>
<proteinExistence type="predicted"/>
<evidence type="ECO:0000256" key="1">
    <source>
        <dbReference type="SAM" id="Phobius"/>
    </source>
</evidence>
<keyword evidence="1" id="KW-0812">Transmembrane</keyword>
<dbReference type="Pfam" id="PF13796">
    <property type="entry name" value="Sensor"/>
    <property type="match status" value="1"/>
</dbReference>
<dbReference type="OrthoDB" id="5183710at2"/>